<keyword evidence="2" id="KW-1185">Reference proteome</keyword>
<comment type="caution">
    <text evidence="1">The sequence shown here is derived from an EMBL/GenBank/DDBJ whole genome shotgun (WGS) entry which is preliminary data.</text>
</comment>
<dbReference type="EMBL" id="JACCJB010000004">
    <property type="protein sequence ID" value="KAF6228160.1"/>
    <property type="molecule type" value="Genomic_DNA"/>
</dbReference>
<dbReference type="AlphaFoldDB" id="A0A8H6CR68"/>
<name>A0A8H6CR68_9LECA</name>
<organism evidence="1 2">
    <name type="scientific">Letharia lupina</name>
    <dbReference type="NCBI Taxonomy" id="560253"/>
    <lineage>
        <taxon>Eukaryota</taxon>
        <taxon>Fungi</taxon>
        <taxon>Dikarya</taxon>
        <taxon>Ascomycota</taxon>
        <taxon>Pezizomycotina</taxon>
        <taxon>Lecanoromycetes</taxon>
        <taxon>OSLEUM clade</taxon>
        <taxon>Lecanoromycetidae</taxon>
        <taxon>Lecanorales</taxon>
        <taxon>Lecanorineae</taxon>
        <taxon>Parmeliaceae</taxon>
        <taxon>Letharia</taxon>
    </lineage>
</organism>
<gene>
    <name evidence="1" type="ORF">HO133_007890</name>
</gene>
<evidence type="ECO:0000313" key="2">
    <source>
        <dbReference type="Proteomes" id="UP000593566"/>
    </source>
</evidence>
<proteinExistence type="predicted"/>
<protein>
    <submittedName>
        <fullName evidence="1">Uncharacterized protein</fullName>
    </submittedName>
</protein>
<dbReference type="GeneID" id="59336287"/>
<dbReference type="RefSeq" id="XP_037156094.1">
    <property type="nucleotide sequence ID" value="XM_037298758.1"/>
</dbReference>
<evidence type="ECO:0000313" key="1">
    <source>
        <dbReference type="EMBL" id="KAF6228160.1"/>
    </source>
</evidence>
<accession>A0A8H6CR68</accession>
<reference evidence="1 2" key="1">
    <citation type="journal article" date="2020" name="Genomics">
        <title>Complete, high-quality genomes from long-read metagenomic sequencing of two wolf lichen thalli reveals enigmatic genome architecture.</title>
        <authorList>
            <person name="McKenzie S.K."/>
            <person name="Walston R.F."/>
            <person name="Allen J.L."/>
        </authorList>
    </citation>
    <scope>NUCLEOTIDE SEQUENCE [LARGE SCALE GENOMIC DNA]</scope>
    <source>
        <strain evidence="1">WasteWater1</strain>
    </source>
</reference>
<sequence length="243" mass="27877">MYEEVLWITSSPSLPGLPTELVVRSLELIPNCCAVAALPESPSAQTLPKSGYLTRPQHRTLFSLEPSNVTLTLKNWFDFKQHRNRECEAAEESETDEPQTGEADDAHHNVLKRNEYFAVDASIVSKECADLQAEAISDFDQDLHRSEAKGLRRTGFRGLKRIRYRIHCIAALSSHRAAQDGYLEATSLDDLKGMRDDSAGTKRRHYYIDFDYFRIHIKTSWARNAFDSIEEVYRDKCCRKYLN</sequence>
<dbReference type="Proteomes" id="UP000593566">
    <property type="component" value="Unassembled WGS sequence"/>
</dbReference>